<gene>
    <name evidence="2" type="ORF">V6N11_029243</name>
</gene>
<accession>A0ABR2A834</accession>
<comment type="caution">
    <text evidence="2">The sequence shown here is derived from an EMBL/GenBank/DDBJ whole genome shotgun (WGS) entry which is preliminary data.</text>
</comment>
<protein>
    <submittedName>
        <fullName evidence="2">Uncharacterized protein</fullName>
    </submittedName>
</protein>
<sequence length="67" mass="7013">MSPEEVRAAGVKASKRPPGHNPGAGGVLHQTRKLPVSMTRGGHALLRFFEGNLDLSVISDFTGKGAC</sequence>
<proteinExistence type="predicted"/>
<evidence type="ECO:0000256" key="1">
    <source>
        <dbReference type="SAM" id="MobiDB-lite"/>
    </source>
</evidence>
<organism evidence="2 3">
    <name type="scientific">Hibiscus sabdariffa</name>
    <name type="common">roselle</name>
    <dbReference type="NCBI Taxonomy" id="183260"/>
    <lineage>
        <taxon>Eukaryota</taxon>
        <taxon>Viridiplantae</taxon>
        <taxon>Streptophyta</taxon>
        <taxon>Embryophyta</taxon>
        <taxon>Tracheophyta</taxon>
        <taxon>Spermatophyta</taxon>
        <taxon>Magnoliopsida</taxon>
        <taxon>eudicotyledons</taxon>
        <taxon>Gunneridae</taxon>
        <taxon>Pentapetalae</taxon>
        <taxon>rosids</taxon>
        <taxon>malvids</taxon>
        <taxon>Malvales</taxon>
        <taxon>Malvaceae</taxon>
        <taxon>Malvoideae</taxon>
        <taxon>Hibiscus</taxon>
    </lineage>
</organism>
<dbReference type="Proteomes" id="UP001396334">
    <property type="component" value="Unassembled WGS sequence"/>
</dbReference>
<feature type="region of interest" description="Disordered" evidence="1">
    <location>
        <begin position="1"/>
        <end position="32"/>
    </location>
</feature>
<dbReference type="EMBL" id="JBBPBN010000321">
    <property type="protein sequence ID" value="KAK8489230.1"/>
    <property type="molecule type" value="Genomic_DNA"/>
</dbReference>
<name>A0ABR2A834_9ROSI</name>
<keyword evidence="3" id="KW-1185">Reference proteome</keyword>
<evidence type="ECO:0000313" key="2">
    <source>
        <dbReference type="EMBL" id="KAK8489230.1"/>
    </source>
</evidence>
<evidence type="ECO:0000313" key="3">
    <source>
        <dbReference type="Proteomes" id="UP001396334"/>
    </source>
</evidence>
<reference evidence="2 3" key="1">
    <citation type="journal article" date="2024" name="G3 (Bethesda)">
        <title>Genome assembly of Hibiscus sabdariffa L. provides insights into metabolisms of medicinal natural products.</title>
        <authorList>
            <person name="Kim T."/>
        </authorList>
    </citation>
    <scope>NUCLEOTIDE SEQUENCE [LARGE SCALE GENOMIC DNA]</scope>
    <source>
        <strain evidence="2">TK-2024</strain>
        <tissue evidence="2">Old leaves</tissue>
    </source>
</reference>